<proteinExistence type="predicted"/>
<dbReference type="EMBL" id="JAROCB010000006">
    <property type="protein sequence ID" value="MDN4599384.1"/>
    <property type="molecule type" value="Genomic_DNA"/>
</dbReference>
<dbReference type="Proteomes" id="UP001174210">
    <property type="component" value="Unassembled WGS sequence"/>
</dbReference>
<gene>
    <name evidence="1" type="ORF">P5G59_19705</name>
</gene>
<evidence type="ECO:0000313" key="2">
    <source>
        <dbReference type="Proteomes" id="UP001174210"/>
    </source>
</evidence>
<organism evidence="1 2">
    <name type="scientific">Leifsonia virtsii</name>
    <dbReference type="NCBI Taxonomy" id="3035915"/>
    <lineage>
        <taxon>Bacteria</taxon>
        <taxon>Bacillati</taxon>
        <taxon>Actinomycetota</taxon>
        <taxon>Actinomycetes</taxon>
        <taxon>Micrococcales</taxon>
        <taxon>Microbacteriaceae</taxon>
        <taxon>Leifsonia</taxon>
    </lineage>
</organism>
<reference evidence="1" key="1">
    <citation type="submission" date="2023-03" db="EMBL/GenBank/DDBJ databases">
        <title>MT1 and MT2 Draft Genomes of Novel Species.</title>
        <authorList>
            <person name="Venkateswaran K."/>
        </authorList>
    </citation>
    <scope>NUCLEOTIDE SEQUENCE</scope>
    <source>
        <strain evidence="1">F6_8S_P_1A</strain>
    </source>
</reference>
<sequence>MPETCLAICADCGRVYDDAVNDLASTGTATIGSPVLARVNTTGPEWRRALVLATEAGRADADASSCPRCGSAESFPALVSLQGQPTFVTRCAFRGSTRPFAPHPQENTMTDTNECFNVPVTYGDGRVYMAHTVSGIRWNGYLCPAFTREVADQIAADLARDEAQAPDEFRTLVRWNDELQAYLLQSAQYESAGDPPEIVRGHDSRGVTVYSIGGGSWTWSAAETSPASSVC</sequence>
<keyword evidence="2" id="KW-1185">Reference proteome</keyword>
<accession>A0ABT8J542</accession>
<evidence type="ECO:0000313" key="1">
    <source>
        <dbReference type="EMBL" id="MDN4599384.1"/>
    </source>
</evidence>
<protein>
    <submittedName>
        <fullName evidence="1">Uncharacterized protein</fullName>
    </submittedName>
</protein>
<comment type="caution">
    <text evidence="1">The sequence shown here is derived from an EMBL/GenBank/DDBJ whole genome shotgun (WGS) entry which is preliminary data.</text>
</comment>
<name>A0ABT8J542_9MICO</name>
<dbReference type="RefSeq" id="WP_301220723.1">
    <property type="nucleotide sequence ID" value="NZ_JAROCB010000006.1"/>
</dbReference>